<evidence type="ECO:0008006" key="3">
    <source>
        <dbReference type="Google" id="ProtNLM"/>
    </source>
</evidence>
<comment type="caution">
    <text evidence="1">The sequence shown here is derived from an EMBL/GenBank/DDBJ whole genome shotgun (WGS) entry which is preliminary data.</text>
</comment>
<sequence length="183" mass="19700">MAKSFAINMAPTNHGGVVPATQSRTSQEGNLFVRAGDGHMCPKCKCWSVVIKSHDHVIMDGKPVAYVGDKLSCGATIMPQQFHVVGDSGSPYSSAASSAAPVQNSLVEDKSNEIHKVQFKLVDVDTDQPLSAMLYEIHSKESGKLLVQGYTDKNGMTAIYESEHTPESVQLITVDLSKPLDPL</sequence>
<dbReference type="Pfam" id="PF05488">
    <property type="entry name" value="PAAR_motif"/>
    <property type="match status" value="1"/>
</dbReference>
<gene>
    <name evidence="1" type="ORF">T630_2199</name>
</gene>
<accession>A0A0J1ABD1</accession>
<dbReference type="CDD" id="cd14744">
    <property type="entry name" value="PAAR_CT_2"/>
    <property type="match status" value="1"/>
</dbReference>
<name>A0A0J1ABD1_ACIBA</name>
<dbReference type="AlphaFoldDB" id="A0A0J1ABD1"/>
<dbReference type="InterPro" id="IPR008727">
    <property type="entry name" value="PAAR_motif"/>
</dbReference>
<reference evidence="1 2" key="1">
    <citation type="submission" date="2014-07" db="EMBL/GenBank/DDBJ databases">
        <authorList>
            <person name="Harkins D.M."/>
            <person name="Lesho E."/>
            <person name="Waterman P.E."/>
            <person name="Chan A."/>
            <person name="Fouts D.E."/>
        </authorList>
    </citation>
    <scope>NUCLEOTIDE SEQUENCE [LARGE SCALE GENOMIC DNA]</scope>
    <source>
        <strain evidence="1 2">MRSN 3527</strain>
    </source>
</reference>
<evidence type="ECO:0000313" key="2">
    <source>
        <dbReference type="Proteomes" id="UP000036122"/>
    </source>
</evidence>
<organism evidence="1 2">
    <name type="scientific">Acinetobacter baumannii MRSN 3527</name>
    <dbReference type="NCBI Taxonomy" id="1409923"/>
    <lineage>
        <taxon>Bacteria</taxon>
        <taxon>Pseudomonadati</taxon>
        <taxon>Pseudomonadota</taxon>
        <taxon>Gammaproteobacteria</taxon>
        <taxon>Moraxellales</taxon>
        <taxon>Moraxellaceae</taxon>
        <taxon>Acinetobacter</taxon>
        <taxon>Acinetobacter calcoaceticus/baumannii complex</taxon>
    </lineage>
</organism>
<dbReference type="EMBL" id="JPHZ01000007">
    <property type="protein sequence ID" value="KLT91545.1"/>
    <property type="molecule type" value="Genomic_DNA"/>
</dbReference>
<dbReference type="PATRIC" id="fig|1409923.3.peg.356"/>
<dbReference type="Proteomes" id="UP000036122">
    <property type="component" value="Unassembled WGS sequence"/>
</dbReference>
<dbReference type="Gene3D" id="2.60.200.60">
    <property type="match status" value="1"/>
</dbReference>
<protein>
    <recommendedName>
        <fullName evidence="3">PAAR domain protein</fullName>
    </recommendedName>
</protein>
<proteinExistence type="predicted"/>
<evidence type="ECO:0000313" key="1">
    <source>
        <dbReference type="EMBL" id="KLT91545.1"/>
    </source>
</evidence>
<dbReference type="RefSeq" id="WP_001129794.1">
    <property type="nucleotide sequence ID" value="NZ_JPHZ01000007.1"/>
</dbReference>